<dbReference type="eggNOG" id="COG2199">
    <property type="taxonomic scope" value="Bacteria"/>
</dbReference>
<dbReference type="SMART" id="SM00052">
    <property type="entry name" value="EAL"/>
    <property type="match status" value="1"/>
</dbReference>
<dbReference type="Proteomes" id="UP000006034">
    <property type="component" value="Unassembled WGS sequence"/>
</dbReference>
<keyword evidence="5" id="KW-1185">Reference proteome</keyword>
<comment type="caution">
    <text evidence="4">The sequence shown here is derived from an EMBL/GenBank/DDBJ whole genome shotgun (WGS) entry which is preliminary data.</text>
</comment>
<sequence length="750" mass="84684">MMTSRRQNLFIGSVGALLFGVLCWISFDFMHSVQQSLWDNSVKNIMESTARGANVLQRGYVKDLEMLRMLASELEQGKSSDSGRIRSKLKTFLSDTGNLSALIFEDGTGYVDSGLAVTLTPQEMETFKGLHESSGLLFPHRNRGTGRRTFTIYTVVDFPDGRKAYLFKGYNVETLYATYAMSFYNNTGFSYVVAPDGNIAMRSVHPASNKTFSNLFDLISQSENNPDVVESFRNSLKNGKIGIAVFSNRHEEFVFCYVPMPEMDGWYIVSIVPNVEIMREANSIIQKTLFICFLIFVGFLICFLIYLYITRGYQKEIYALAYTDKLTGVRNFTKFRQDGEGMLQAPDGLPCALLSINMLNFKIYNDVMGYSEGDALLKAFARILEREAPRPVLVARMLADAFLVLFPYKGKGELVTYCEAYSRALNGFIVSREQNYQLELRSGICCVEDSDASDINSLLDRANMALKTIKVKGAAQWKFYDHTMRDKLLREKDLEIRMEKALADGEFLVYIQPKYWVGTRALAGGEALVRWKSPDQGFLSPGEFIPLFEKNRFIVKLDQFMFTSVCGLLRQWLDAGIEPRPLSVNVSRMQFHTPDFVERYIRIKSQYVIPDGLLELEFTESIFFDNVALLSSAVHELRRAGIKCSIDDFGAGYSSLNVLKALPVSVLKLDGMFFRTAKDDEQAKIVIRNIMRMAGELKMATVAEGVETHEQVAFLETTGCDIIQGYVFARPMPAAEFTELLAGEGGHAER</sequence>
<proteinExistence type="predicted"/>
<dbReference type="InterPro" id="IPR001633">
    <property type="entry name" value="EAL_dom"/>
</dbReference>
<dbReference type="InterPro" id="IPR043128">
    <property type="entry name" value="Rev_trsase/Diguanyl_cyclase"/>
</dbReference>
<organism evidence="4 5">
    <name type="scientific">Bilophila wadsworthia (strain 3_1_6)</name>
    <dbReference type="NCBI Taxonomy" id="563192"/>
    <lineage>
        <taxon>Bacteria</taxon>
        <taxon>Pseudomonadati</taxon>
        <taxon>Thermodesulfobacteriota</taxon>
        <taxon>Desulfovibrionia</taxon>
        <taxon>Desulfovibrionales</taxon>
        <taxon>Desulfovibrionaceae</taxon>
        <taxon>Bilophila</taxon>
    </lineage>
</organism>
<dbReference type="GeneID" id="78086527"/>
<dbReference type="PROSITE" id="PS50883">
    <property type="entry name" value="EAL"/>
    <property type="match status" value="1"/>
</dbReference>
<accession>E5Y5E1</accession>
<dbReference type="Gene3D" id="3.30.70.270">
    <property type="match status" value="1"/>
</dbReference>
<dbReference type="GO" id="GO:0071111">
    <property type="term" value="F:cyclic-guanylate-specific phosphodiesterase activity"/>
    <property type="evidence" value="ECO:0007669"/>
    <property type="project" value="InterPro"/>
</dbReference>
<reference evidence="4 5" key="2">
    <citation type="submission" date="2013-04" db="EMBL/GenBank/DDBJ databases">
        <title>The Genome Sequence of Bilophila wadsworthia 3_1_6.</title>
        <authorList>
            <consortium name="The Broad Institute Genomics Platform"/>
            <person name="Earl A."/>
            <person name="Ward D."/>
            <person name="Feldgarden M."/>
            <person name="Gevers D."/>
            <person name="Sibley C."/>
            <person name="Strauss J."/>
            <person name="Allen-Vercoe E."/>
            <person name="Walker B."/>
            <person name="Young S."/>
            <person name="Zeng Q."/>
            <person name="Gargeya S."/>
            <person name="Fitzgerald M."/>
            <person name="Haas B."/>
            <person name="Abouelleil A."/>
            <person name="Allen A.W."/>
            <person name="Alvarado L."/>
            <person name="Arachchi H.M."/>
            <person name="Berlin A.M."/>
            <person name="Chapman S.B."/>
            <person name="Gainer-Dewar J."/>
            <person name="Goldberg J."/>
            <person name="Griggs A."/>
            <person name="Gujja S."/>
            <person name="Hansen M."/>
            <person name="Howarth C."/>
            <person name="Imamovic A."/>
            <person name="Ireland A."/>
            <person name="Larimer J."/>
            <person name="McCowan C."/>
            <person name="Murphy C."/>
            <person name="Pearson M."/>
            <person name="Poon T.W."/>
            <person name="Priest M."/>
            <person name="Roberts A."/>
            <person name="Saif S."/>
            <person name="Shea T."/>
            <person name="Sisk P."/>
            <person name="Sykes S."/>
            <person name="Wortman J."/>
            <person name="Nusbaum C."/>
            <person name="Birren B."/>
        </authorList>
    </citation>
    <scope>NUCLEOTIDE SEQUENCE [LARGE SCALE GENOMIC DNA]</scope>
    <source>
        <strain evidence="4 5">3_1_6</strain>
    </source>
</reference>
<dbReference type="InterPro" id="IPR029787">
    <property type="entry name" value="Nucleotide_cyclase"/>
</dbReference>
<dbReference type="AlphaFoldDB" id="E5Y5E1"/>
<dbReference type="CDD" id="cd01948">
    <property type="entry name" value="EAL"/>
    <property type="match status" value="1"/>
</dbReference>
<dbReference type="InterPro" id="IPR000160">
    <property type="entry name" value="GGDEF_dom"/>
</dbReference>
<evidence type="ECO:0000259" key="3">
    <source>
        <dbReference type="PROSITE" id="PS50887"/>
    </source>
</evidence>
<dbReference type="HOGENOM" id="CLU_000445_70_44_7"/>
<dbReference type="Pfam" id="PF00563">
    <property type="entry name" value="EAL"/>
    <property type="match status" value="1"/>
</dbReference>
<keyword evidence="1" id="KW-1133">Transmembrane helix</keyword>
<dbReference type="InterPro" id="IPR035919">
    <property type="entry name" value="EAL_sf"/>
</dbReference>
<dbReference type="PANTHER" id="PTHR33121">
    <property type="entry name" value="CYCLIC DI-GMP PHOSPHODIESTERASE PDEF"/>
    <property type="match status" value="1"/>
</dbReference>
<keyword evidence="1" id="KW-0812">Transmembrane</keyword>
<dbReference type="SUPFAM" id="SSF141868">
    <property type="entry name" value="EAL domain-like"/>
    <property type="match status" value="1"/>
</dbReference>
<dbReference type="eggNOG" id="COG2200">
    <property type="taxonomic scope" value="Bacteria"/>
</dbReference>
<dbReference type="Gene3D" id="3.30.450.20">
    <property type="entry name" value="PAS domain"/>
    <property type="match status" value="1"/>
</dbReference>
<feature type="transmembrane region" description="Helical" evidence="1">
    <location>
        <begin position="288"/>
        <end position="309"/>
    </location>
</feature>
<reference evidence="4 5" key="1">
    <citation type="submission" date="2010-10" db="EMBL/GenBank/DDBJ databases">
        <authorList>
            <consortium name="The Broad Institute Genome Sequencing Platform"/>
            <person name="Ward D."/>
            <person name="Earl A."/>
            <person name="Feldgarden M."/>
            <person name="Young S.K."/>
            <person name="Gargeya S."/>
            <person name="Zeng Q."/>
            <person name="Alvarado L."/>
            <person name="Berlin A."/>
            <person name="Bochicchio J."/>
            <person name="Chapman S.B."/>
            <person name="Chen Z."/>
            <person name="Freedman E."/>
            <person name="Gellesch M."/>
            <person name="Goldberg J."/>
            <person name="Griggs A."/>
            <person name="Gujja S."/>
            <person name="Heilman E."/>
            <person name="Heiman D."/>
            <person name="Howarth C."/>
            <person name="Mehta T."/>
            <person name="Neiman D."/>
            <person name="Pearson M."/>
            <person name="Roberts A."/>
            <person name="Saif S."/>
            <person name="Shea T."/>
            <person name="Shenoy N."/>
            <person name="Sisk P."/>
            <person name="Stolte C."/>
            <person name="Sykes S."/>
            <person name="White J."/>
            <person name="Yandava C."/>
            <person name="Allen-Vercoe E."/>
            <person name="Sibley C."/>
            <person name="Ambrose C.E."/>
            <person name="Strauss J."/>
            <person name="Daigneault M."/>
            <person name="Haas B."/>
            <person name="Nusbaum C."/>
            <person name="Birren B."/>
        </authorList>
    </citation>
    <scope>NUCLEOTIDE SEQUENCE [LARGE SCALE GENOMIC DNA]</scope>
    <source>
        <strain evidence="4 5">3_1_6</strain>
    </source>
</reference>
<dbReference type="EMBL" id="ADCP02000001">
    <property type="protein sequence ID" value="EFV44908.1"/>
    <property type="molecule type" value="Genomic_DNA"/>
</dbReference>
<dbReference type="SUPFAM" id="SSF55073">
    <property type="entry name" value="Nucleotide cyclase"/>
    <property type="match status" value="1"/>
</dbReference>
<evidence type="ECO:0000313" key="4">
    <source>
        <dbReference type="EMBL" id="EFV44908.1"/>
    </source>
</evidence>
<name>E5Y5E1_BILW3</name>
<protein>
    <submittedName>
        <fullName evidence="4">Diguanylate cyclase (GGDEF) domain-containing protein</fullName>
    </submittedName>
</protein>
<gene>
    <name evidence="4" type="ORF">HMPREF0179_01404</name>
</gene>
<dbReference type="NCBIfam" id="TIGR00254">
    <property type="entry name" value="GGDEF"/>
    <property type="match status" value="1"/>
</dbReference>
<dbReference type="Pfam" id="PF00990">
    <property type="entry name" value="GGDEF"/>
    <property type="match status" value="1"/>
</dbReference>
<dbReference type="PANTHER" id="PTHR33121:SF70">
    <property type="entry name" value="SIGNALING PROTEIN YKOW"/>
    <property type="match status" value="1"/>
</dbReference>
<dbReference type="InterPro" id="IPR050706">
    <property type="entry name" value="Cyclic-di-GMP_PDE-like"/>
</dbReference>
<dbReference type="SMART" id="SM00267">
    <property type="entry name" value="GGDEF"/>
    <property type="match status" value="1"/>
</dbReference>
<dbReference type="Gene3D" id="3.20.20.450">
    <property type="entry name" value="EAL domain"/>
    <property type="match status" value="1"/>
</dbReference>
<evidence type="ECO:0000313" key="5">
    <source>
        <dbReference type="Proteomes" id="UP000006034"/>
    </source>
</evidence>
<keyword evidence="1" id="KW-0472">Membrane</keyword>
<evidence type="ECO:0000259" key="2">
    <source>
        <dbReference type="PROSITE" id="PS50883"/>
    </source>
</evidence>
<dbReference type="CDD" id="cd01949">
    <property type="entry name" value="GGDEF"/>
    <property type="match status" value="1"/>
</dbReference>
<dbReference type="STRING" id="563192.HMPREF0179_01404"/>
<dbReference type="PROSITE" id="PS50887">
    <property type="entry name" value="GGDEF"/>
    <property type="match status" value="1"/>
</dbReference>
<feature type="domain" description="GGDEF" evidence="3">
    <location>
        <begin position="349"/>
        <end position="482"/>
    </location>
</feature>
<evidence type="ECO:0000256" key="1">
    <source>
        <dbReference type="SAM" id="Phobius"/>
    </source>
</evidence>
<dbReference type="OrthoDB" id="7673416at2"/>
<dbReference type="RefSeq" id="WP_005026557.1">
    <property type="nucleotide sequence ID" value="NZ_KE150238.1"/>
</dbReference>
<feature type="domain" description="EAL" evidence="2">
    <location>
        <begin position="491"/>
        <end position="745"/>
    </location>
</feature>